<dbReference type="HOGENOM" id="CLU_000445_65_0_9"/>
<name>G8LZL6_ACECE</name>
<gene>
    <name evidence="2" type="ordered locus">Clocl_1260</name>
</gene>
<organism evidence="2 3">
    <name type="scientific">Acetivibrio clariflavus (strain DSM 19732 / NBRC 101661 / EBR45)</name>
    <name type="common">Clostridium clariflavum</name>
    <dbReference type="NCBI Taxonomy" id="720554"/>
    <lineage>
        <taxon>Bacteria</taxon>
        <taxon>Bacillati</taxon>
        <taxon>Bacillota</taxon>
        <taxon>Clostridia</taxon>
        <taxon>Eubacteriales</taxon>
        <taxon>Oscillospiraceae</taxon>
        <taxon>Acetivibrio</taxon>
    </lineage>
</organism>
<dbReference type="OrthoDB" id="9779069at2"/>
<dbReference type="RefSeq" id="WP_014254532.1">
    <property type="nucleotide sequence ID" value="NC_016627.1"/>
</dbReference>
<dbReference type="PIRSF" id="PIRSF036382">
    <property type="entry name" value="RR_antiterm"/>
    <property type="match status" value="1"/>
</dbReference>
<dbReference type="eggNOG" id="COG3707">
    <property type="taxonomic scope" value="Bacteria"/>
</dbReference>
<sequence>MDCIKFILVGEDNKLLANFKNTLCSNGMIYTGYTKEPVNILRLVRTHLPEYIVIDVGKNFAKLKHVLEIIDEEMLAACTLVLDIKSDEISDFLRNSRVMTYVTKPVFDEIINQIAELSILNFKRVWEYEQKVKKLNDTLESRKVIEKAKWILVQQKGLSEAEAYELIKKTSRDNRIPMKYIADAIILTRS</sequence>
<dbReference type="AlphaFoldDB" id="G8LZL6"/>
<feature type="domain" description="ANTAR" evidence="1">
    <location>
        <begin position="125"/>
        <end position="186"/>
    </location>
</feature>
<evidence type="ECO:0000313" key="2">
    <source>
        <dbReference type="EMBL" id="AEV67917.1"/>
    </source>
</evidence>
<dbReference type="SMART" id="SM01012">
    <property type="entry name" value="ANTAR"/>
    <property type="match status" value="1"/>
</dbReference>
<reference evidence="2 3" key="2">
    <citation type="journal article" date="2012" name="Stand. Genomic Sci.">
        <title>Complete Genome Sequence of Clostridium clariflavum DSM 19732.</title>
        <authorList>
            <person name="Izquierdo J.A."/>
            <person name="Goodwin L."/>
            <person name="Davenport K.W."/>
            <person name="Teshima H."/>
            <person name="Bruce D."/>
            <person name="Detter C."/>
            <person name="Tapia R."/>
            <person name="Han S."/>
            <person name="Land M."/>
            <person name="Hauser L."/>
            <person name="Jeffries C.D."/>
            <person name="Han J."/>
            <person name="Pitluck S."/>
            <person name="Nolan M."/>
            <person name="Chen A."/>
            <person name="Huntemann M."/>
            <person name="Mavromatis K."/>
            <person name="Mikhailova N."/>
            <person name="Liolios K."/>
            <person name="Woyke T."/>
            <person name="Lynd L.R."/>
        </authorList>
    </citation>
    <scope>NUCLEOTIDE SEQUENCE [LARGE SCALE GENOMIC DNA]</scope>
    <source>
        <strain evidence="3">DSM 19732 / NBRC 101661 / EBR45</strain>
    </source>
</reference>
<keyword evidence="3" id="KW-1185">Reference proteome</keyword>
<dbReference type="GO" id="GO:0003723">
    <property type="term" value="F:RNA binding"/>
    <property type="evidence" value="ECO:0007669"/>
    <property type="project" value="InterPro"/>
</dbReference>
<dbReference type="SUPFAM" id="SSF52172">
    <property type="entry name" value="CheY-like"/>
    <property type="match status" value="1"/>
</dbReference>
<dbReference type="InterPro" id="IPR008327">
    <property type="entry name" value="Sig_transdc_resp-reg_antiterm"/>
</dbReference>
<dbReference type="Proteomes" id="UP000005435">
    <property type="component" value="Chromosome"/>
</dbReference>
<dbReference type="Gene3D" id="1.10.10.10">
    <property type="entry name" value="Winged helix-like DNA-binding domain superfamily/Winged helix DNA-binding domain"/>
    <property type="match status" value="1"/>
</dbReference>
<protein>
    <submittedName>
        <fullName evidence="2">Response regulator with putative antiterminator output domain</fullName>
    </submittedName>
</protein>
<reference evidence="3" key="1">
    <citation type="submission" date="2011-12" db="EMBL/GenBank/DDBJ databases">
        <title>Complete sequence of Clostridium clariflavum DSM 19732.</title>
        <authorList>
            <consortium name="US DOE Joint Genome Institute"/>
            <person name="Lucas S."/>
            <person name="Han J."/>
            <person name="Lapidus A."/>
            <person name="Cheng J.-F."/>
            <person name="Goodwin L."/>
            <person name="Pitluck S."/>
            <person name="Peters L."/>
            <person name="Teshima H."/>
            <person name="Detter J.C."/>
            <person name="Han C."/>
            <person name="Tapia R."/>
            <person name="Land M."/>
            <person name="Hauser L."/>
            <person name="Kyrpides N."/>
            <person name="Ivanova N."/>
            <person name="Pagani I."/>
            <person name="Kitzmiller T."/>
            <person name="Lynd L."/>
            <person name="Izquierdo J."/>
            <person name="Woyke T."/>
        </authorList>
    </citation>
    <scope>NUCLEOTIDE SEQUENCE [LARGE SCALE GENOMIC DNA]</scope>
    <source>
        <strain evidence="3">DSM 19732 / NBRC 101661 / EBR45</strain>
    </source>
</reference>
<dbReference type="EMBL" id="CP003065">
    <property type="protein sequence ID" value="AEV67917.1"/>
    <property type="molecule type" value="Genomic_DNA"/>
</dbReference>
<dbReference type="InterPro" id="IPR005561">
    <property type="entry name" value="ANTAR"/>
</dbReference>
<accession>G8LZL6</accession>
<dbReference type="PROSITE" id="PS50921">
    <property type="entry name" value="ANTAR"/>
    <property type="match status" value="1"/>
</dbReference>
<dbReference type="Pfam" id="PF03861">
    <property type="entry name" value="ANTAR"/>
    <property type="match status" value="1"/>
</dbReference>
<dbReference type="InterPro" id="IPR036388">
    <property type="entry name" value="WH-like_DNA-bd_sf"/>
</dbReference>
<dbReference type="InterPro" id="IPR011006">
    <property type="entry name" value="CheY-like_superfamily"/>
</dbReference>
<evidence type="ECO:0000313" key="3">
    <source>
        <dbReference type="Proteomes" id="UP000005435"/>
    </source>
</evidence>
<proteinExistence type="predicted"/>
<dbReference type="STRING" id="720554.Clocl_1260"/>
<evidence type="ECO:0000259" key="1">
    <source>
        <dbReference type="PROSITE" id="PS50921"/>
    </source>
</evidence>
<dbReference type="KEGG" id="ccl:Clocl_1260"/>